<reference evidence="3 4" key="1">
    <citation type="submission" date="2019-07" db="EMBL/GenBank/DDBJ databases">
        <title>Qingshengfaniella alkalisoli gen. nov., sp. nov., isolated from saline soil.</title>
        <authorList>
            <person name="Xu L."/>
            <person name="Huang X.-X."/>
            <person name="Sun J.-Q."/>
        </authorList>
    </citation>
    <scope>NUCLEOTIDE SEQUENCE [LARGE SCALE GENOMIC DNA]</scope>
    <source>
        <strain evidence="3 4">DSM 27279</strain>
    </source>
</reference>
<dbReference type="PIRSF" id="PIRSF017082">
    <property type="entry name" value="YflP"/>
    <property type="match status" value="1"/>
</dbReference>
<dbReference type="InterPro" id="IPR042100">
    <property type="entry name" value="Bug_dom1"/>
</dbReference>
<gene>
    <name evidence="3" type="ORF">FOZ76_11925</name>
</gene>
<dbReference type="Proteomes" id="UP000318405">
    <property type="component" value="Unassembled WGS sequence"/>
</dbReference>
<dbReference type="PANTHER" id="PTHR42928:SF5">
    <property type="entry name" value="BLR1237 PROTEIN"/>
    <property type="match status" value="1"/>
</dbReference>
<dbReference type="AlphaFoldDB" id="A0A556APP9"/>
<dbReference type="SUPFAM" id="SSF53850">
    <property type="entry name" value="Periplasmic binding protein-like II"/>
    <property type="match status" value="1"/>
</dbReference>
<evidence type="ECO:0000313" key="4">
    <source>
        <dbReference type="Proteomes" id="UP000318405"/>
    </source>
</evidence>
<keyword evidence="4" id="KW-1185">Reference proteome</keyword>
<organism evidence="3 4">
    <name type="scientific">Verticiella sediminum</name>
    <dbReference type="NCBI Taxonomy" id="1247510"/>
    <lineage>
        <taxon>Bacteria</taxon>
        <taxon>Pseudomonadati</taxon>
        <taxon>Pseudomonadota</taxon>
        <taxon>Betaproteobacteria</taxon>
        <taxon>Burkholderiales</taxon>
        <taxon>Alcaligenaceae</taxon>
        <taxon>Verticiella</taxon>
    </lineage>
</organism>
<proteinExistence type="inferred from homology"/>
<dbReference type="CDD" id="cd07012">
    <property type="entry name" value="PBP2_Bug_TTT"/>
    <property type="match status" value="1"/>
</dbReference>
<dbReference type="Gene3D" id="3.40.190.10">
    <property type="entry name" value="Periplasmic binding protein-like II"/>
    <property type="match status" value="1"/>
</dbReference>
<name>A0A556APP9_9BURK</name>
<dbReference type="EMBL" id="VLTJ01000023">
    <property type="protein sequence ID" value="TSH94843.1"/>
    <property type="molecule type" value="Genomic_DNA"/>
</dbReference>
<evidence type="ECO:0000256" key="2">
    <source>
        <dbReference type="SAM" id="SignalP"/>
    </source>
</evidence>
<evidence type="ECO:0000313" key="3">
    <source>
        <dbReference type="EMBL" id="TSH94843.1"/>
    </source>
</evidence>
<accession>A0A556APP9</accession>
<protein>
    <submittedName>
        <fullName evidence="3">Tripartite tricarboxylate transporter substrate binding protein</fullName>
    </submittedName>
</protein>
<evidence type="ECO:0000256" key="1">
    <source>
        <dbReference type="ARBA" id="ARBA00006987"/>
    </source>
</evidence>
<dbReference type="RefSeq" id="WP_143948489.1">
    <property type="nucleotide sequence ID" value="NZ_BAABMB010000001.1"/>
</dbReference>
<comment type="caution">
    <text evidence="3">The sequence shown here is derived from an EMBL/GenBank/DDBJ whole genome shotgun (WGS) entry which is preliminary data.</text>
</comment>
<sequence length="322" mass="34044">MRHRQFMAAAAIGLLAAVSHAAQAAYPERTVKVIVSLPPGSGADTTARFIAKHLTQTMGQPFVVENRPGANSFIAARAVAEAPADGYTMFVASNSPMVTNAAVFTSLPYDPMKDFAPVTSIARFPMVLVVPAASAYQRVEDLVAAAKQAPGSLNYGSGTPTYQVAMEQFHALSAIRGTAIHYKGTAPAMTDLAGGNVDYSIGEVSSVTPLINGGRLRALGVASDKRIRELPQTPTIAEQLGQPFEAYAWTGVFFPAGTPEPIVTEISERVRALLESDEGKNFIEGLGGEVFALGPASFRDFQASEIQATRDIVQKAGISVEQ</sequence>
<dbReference type="OrthoDB" id="8678477at2"/>
<dbReference type="Gene3D" id="3.40.190.150">
    <property type="entry name" value="Bordetella uptake gene, domain 1"/>
    <property type="match status" value="1"/>
</dbReference>
<keyword evidence="2" id="KW-0732">Signal</keyword>
<dbReference type="Pfam" id="PF03401">
    <property type="entry name" value="TctC"/>
    <property type="match status" value="1"/>
</dbReference>
<comment type="similarity">
    <text evidence="1">Belongs to the UPF0065 (bug) family.</text>
</comment>
<dbReference type="PANTHER" id="PTHR42928">
    <property type="entry name" value="TRICARBOXYLATE-BINDING PROTEIN"/>
    <property type="match status" value="1"/>
</dbReference>
<dbReference type="InterPro" id="IPR005064">
    <property type="entry name" value="BUG"/>
</dbReference>
<feature type="signal peptide" evidence="2">
    <location>
        <begin position="1"/>
        <end position="24"/>
    </location>
</feature>
<feature type="chain" id="PRO_5021916972" evidence="2">
    <location>
        <begin position="25"/>
        <end position="322"/>
    </location>
</feature>